<proteinExistence type="predicted"/>
<keyword evidence="2" id="KW-1185">Reference proteome</keyword>
<dbReference type="EMBL" id="OR575930">
    <property type="protein sequence ID" value="WOZ57512.1"/>
    <property type="molecule type" value="Genomic_DNA"/>
</dbReference>
<evidence type="ECO:0000313" key="1">
    <source>
        <dbReference type="EMBL" id="WOZ57512.1"/>
    </source>
</evidence>
<sequence length="63" mass="7442">MQKGQGFTPKYWMGHHKQTDDVMLFSASKNRRDTVKLMEEAYGEDWFLDENFEIILVEVNMVG</sequence>
<accession>A0AAX4G6K5</accession>
<organism evidence="1 2">
    <name type="scientific">Pseudomonas phage vB_PseuGesM_254</name>
    <dbReference type="NCBI Taxonomy" id="3092638"/>
    <lineage>
        <taxon>Viruses</taxon>
        <taxon>Duplodnaviria</taxon>
        <taxon>Heunggongvirae</taxon>
        <taxon>Uroviricota</taxon>
        <taxon>Caudoviricetes</taxon>
        <taxon>Vandenendeviridae</taxon>
        <taxon>Chemalvirus</taxon>
        <taxon>Chemalvirus PseuGes254</taxon>
    </lineage>
</organism>
<reference evidence="2" key="1">
    <citation type="submission" date="2024-05" db="EMBL/GenBank/DDBJ databases">
        <authorList>
            <person name="Tikunov A.Y."/>
            <person name="Morozova V.V."/>
            <person name="Kozlova Y.N."/>
            <person name="Tikunova N.V."/>
            <person name="Babkin I.V."/>
        </authorList>
    </citation>
    <scope>NUCLEOTIDE SEQUENCE [LARGE SCALE GENOMIC DNA]</scope>
</reference>
<evidence type="ECO:0000313" key="2">
    <source>
        <dbReference type="Proteomes" id="UP001305174"/>
    </source>
</evidence>
<dbReference type="Proteomes" id="UP001305174">
    <property type="component" value="Segment"/>
</dbReference>
<name>A0AAX4G6K5_9CAUD</name>
<protein>
    <submittedName>
        <fullName evidence="1">Uncharacterized protein</fullName>
    </submittedName>
</protein>